<comment type="caution">
    <text evidence="3">The sequence shown here is derived from an EMBL/GenBank/DDBJ whole genome shotgun (WGS) entry which is preliminary data.</text>
</comment>
<feature type="repeat" description="TPR" evidence="1">
    <location>
        <begin position="242"/>
        <end position="275"/>
    </location>
</feature>
<dbReference type="Pfam" id="PF13424">
    <property type="entry name" value="TPR_12"/>
    <property type="match status" value="5"/>
</dbReference>
<keyword evidence="1" id="KW-0802">TPR repeat</keyword>
<sequence length="1287" mass="144112">MKKKLNLYFVIGNNNNNNNFILCTKIQNLNSLPRNLRRTLLKASLEDPLSRLVSYSTALLRAERKNCFQNVAIDGVEGFFKIKEYSTRCQSLIHVCLYIINNVQYCFAVDAHNIVMKDGKTRLNRVFREFFLKHFEAMRGKTFLDLLAGRLYFLIETRQLNQIPFICISRSIYEVSDCIFHVLYINFNTTIRTHTPCKPNEARICDQTGRPQAFSLTKHVFLSIKELRPTVETCTKATNTAAENISNFGNAYHSLEDFKTAIDYHERHLKIAKELGDRTKEGRAYDDLGIAHHIRGDFKAAKDYHERHLKIANELGDRLGEGRAFGNLGNAHHRLGDFKTALHFHERHLKIAKELDDRSGEGKAYGNLGNVYQSLGDLKTAIKYHELHLKIAEELGDRSGEGRAYGNLGNAYHSLGDFKRAVDYHKRDLKIAKELGDRSGEGQAYCSLGNAYRHLGDFKTALSYHENDLKIVEELGGRSGKGRAYSNLGNAYLRLGDFETALAYHERSLEIAKEFGDRPGEGIAYGNLGNAHKSLGNIKTAIDCYERLLNTSKKLGDRSGEGKAYSNLGNTEQSLGDFKSAIAYHEHHLKIAKELNDRSGEGAAYCNLCNAYDSLGDFKTAINYYERHLKIEKQLGDRSGEGKAYGNLGNVYYSLGNFKTASDYHKRDLNIAQALGDRLGEERAYGNLGNTHHSLGDYVTAIEYHARALNIAKELGDTPGEGVAHGNLGNAYQSLGDFKTAIDYHKSVLKIAKALGDRSLEEKAYCDLGNAHYSLEDFKTAIDYHKRCMKTAKELGDTLGEGVTCSNLGKCFEILGQVPVAIEYYQLGITLFNNIRDHLELNDEWKISLRDNYPIVYTSLWRLLLAEGKVTEALFSAEQGRAQGLKDLLELNYALKRSDVERSDARSGTGSKSVNDLLSYPSPNTFFIAFGENELNIWVYQRGKDVELKTKQIDSPDEVNIFFMDLLQVLHLETGTRSLFKCEDRSLELARDESLVAKRSPQYGRETQNLGLTKDALSTLYEIMIEPIQDLFLGSELIFIREGPLCLAPFAAFKGPDSKYLCESFKIRVAPSLTSLKMIEDCQVDYPHKSGALLVGDPLTERPPLPCAREEVEMIGRMLGITPVLGTQATKDEVLTRLGSVALVHIAAHGNMETGEIALASTEGVKENILTMRDVLGVQMRARLVVLSCCHSARGEIKAEGVVGIARAFLGAGARSVLVSLWAIDDEATLEFMKNLYQHLVKGISASESLNQTMNCMRESEEFNEVKYWAPFVLIGDDVTLEFAGNE</sequence>
<organism evidence="3 4">
    <name type="scientific">Porites lobata</name>
    <dbReference type="NCBI Taxonomy" id="104759"/>
    <lineage>
        <taxon>Eukaryota</taxon>
        <taxon>Metazoa</taxon>
        <taxon>Cnidaria</taxon>
        <taxon>Anthozoa</taxon>
        <taxon>Hexacorallia</taxon>
        <taxon>Scleractinia</taxon>
        <taxon>Fungiina</taxon>
        <taxon>Poritidae</taxon>
        <taxon>Porites</taxon>
    </lineage>
</organism>
<dbReference type="Proteomes" id="UP001159405">
    <property type="component" value="Unassembled WGS sequence"/>
</dbReference>
<dbReference type="Gene3D" id="1.25.40.10">
    <property type="entry name" value="Tetratricopeptide repeat domain"/>
    <property type="match status" value="5"/>
</dbReference>
<dbReference type="EMBL" id="CALNXK010000019">
    <property type="protein sequence ID" value="CAH3106639.1"/>
    <property type="molecule type" value="Genomic_DNA"/>
</dbReference>
<dbReference type="PROSITE" id="PS50293">
    <property type="entry name" value="TPR_REGION"/>
    <property type="match status" value="1"/>
</dbReference>
<keyword evidence="4" id="KW-1185">Reference proteome</keyword>
<feature type="repeat" description="TPR" evidence="1">
    <location>
        <begin position="642"/>
        <end position="675"/>
    </location>
</feature>
<evidence type="ECO:0000313" key="4">
    <source>
        <dbReference type="Proteomes" id="UP001159405"/>
    </source>
</evidence>
<feature type="repeat" description="TPR" evidence="1">
    <location>
        <begin position="762"/>
        <end position="795"/>
    </location>
</feature>
<dbReference type="PROSITE" id="PS50005">
    <property type="entry name" value="TPR"/>
    <property type="match status" value="10"/>
</dbReference>
<dbReference type="Pfam" id="PF13176">
    <property type="entry name" value="TPR_7"/>
    <property type="match status" value="3"/>
</dbReference>
<gene>
    <name evidence="3" type="ORF">PLOB_00014894</name>
</gene>
<dbReference type="SMART" id="SM00028">
    <property type="entry name" value="TPR"/>
    <property type="match status" value="15"/>
</dbReference>
<dbReference type="PANTHER" id="PTHR10098:SF108">
    <property type="entry name" value="TETRATRICOPEPTIDE REPEAT PROTEIN 28"/>
    <property type="match status" value="1"/>
</dbReference>
<name>A0ABN8NEM7_9CNID</name>
<proteinExistence type="predicted"/>
<reference evidence="3 4" key="1">
    <citation type="submission" date="2022-05" db="EMBL/GenBank/DDBJ databases">
        <authorList>
            <consortium name="Genoscope - CEA"/>
            <person name="William W."/>
        </authorList>
    </citation>
    <scope>NUCLEOTIDE SEQUENCE [LARGE SCALE GENOMIC DNA]</scope>
</reference>
<evidence type="ECO:0000313" key="3">
    <source>
        <dbReference type="EMBL" id="CAH3106639.1"/>
    </source>
</evidence>
<dbReference type="PANTHER" id="PTHR10098">
    <property type="entry name" value="RAPSYN-RELATED"/>
    <property type="match status" value="1"/>
</dbReference>
<feature type="repeat" description="TPR" evidence="1">
    <location>
        <begin position="402"/>
        <end position="435"/>
    </location>
</feature>
<feature type="repeat" description="TPR" evidence="1">
    <location>
        <begin position="362"/>
        <end position="395"/>
    </location>
</feature>
<feature type="repeat" description="TPR" evidence="1">
    <location>
        <begin position="682"/>
        <end position="715"/>
    </location>
</feature>
<dbReference type="InterPro" id="IPR019734">
    <property type="entry name" value="TPR_rpt"/>
</dbReference>
<feature type="repeat" description="TPR" evidence="1">
    <location>
        <begin position="482"/>
        <end position="515"/>
    </location>
</feature>
<evidence type="ECO:0000259" key="2">
    <source>
        <dbReference type="Pfam" id="PF12770"/>
    </source>
</evidence>
<feature type="domain" description="CHAT" evidence="2">
    <location>
        <begin position="1015"/>
        <end position="1277"/>
    </location>
</feature>
<feature type="repeat" description="TPR" evidence="1">
    <location>
        <begin position="522"/>
        <end position="555"/>
    </location>
</feature>
<dbReference type="InterPro" id="IPR011990">
    <property type="entry name" value="TPR-like_helical_dom_sf"/>
</dbReference>
<dbReference type="Pfam" id="PF12770">
    <property type="entry name" value="CHAT"/>
    <property type="match status" value="1"/>
</dbReference>
<feature type="repeat" description="TPR" evidence="1">
    <location>
        <begin position="602"/>
        <end position="635"/>
    </location>
</feature>
<accession>A0ABN8NEM7</accession>
<dbReference type="SUPFAM" id="SSF48452">
    <property type="entry name" value="TPR-like"/>
    <property type="match status" value="4"/>
</dbReference>
<dbReference type="InterPro" id="IPR024983">
    <property type="entry name" value="CHAT_dom"/>
</dbReference>
<evidence type="ECO:0000256" key="1">
    <source>
        <dbReference type="PROSITE-ProRule" id="PRU00339"/>
    </source>
</evidence>
<protein>
    <recommendedName>
        <fullName evidence="2">CHAT domain-containing protein</fullName>
    </recommendedName>
</protein>
<feature type="repeat" description="TPR" evidence="1">
    <location>
        <begin position="442"/>
        <end position="475"/>
    </location>
</feature>